<gene>
    <name evidence="1" type="ORF">LCGC14_2662720</name>
</gene>
<reference evidence="1" key="1">
    <citation type="journal article" date="2015" name="Nature">
        <title>Complex archaea that bridge the gap between prokaryotes and eukaryotes.</title>
        <authorList>
            <person name="Spang A."/>
            <person name="Saw J.H."/>
            <person name="Jorgensen S.L."/>
            <person name="Zaremba-Niedzwiedzka K."/>
            <person name="Martijn J."/>
            <person name="Lind A.E."/>
            <person name="van Eijk R."/>
            <person name="Schleper C."/>
            <person name="Guy L."/>
            <person name="Ettema T.J."/>
        </authorList>
    </citation>
    <scope>NUCLEOTIDE SEQUENCE</scope>
</reference>
<proteinExistence type="predicted"/>
<sequence>MNIEYCEVCGERGWIWDDLSRAIGGSPHKYCHCQHGELLAEKDAEKHRKEQAKFKTCPTCNGDGKVKREK</sequence>
<evidence type="ECO:0000313" key="1">
    <source>
        <dbReference type="EMBL" id="KKK96441.1"/>
    </source>
</evidence>
<dbReference type="EMBL" id="LAZR01046484">
    <property type="protein sequence ID" value="KKK96441.1"/>
    <property type="molecule type" value="Genomic_DNA"/>
</dbReference>
<name>A0A0F9CIE9_9ZZZZ</name>
<accession>A0A0F9CIE9</accession>
<protein>
    <submittedName>
        <fullName evidence="1">Uncharacterized protein</fullName>
    </submittedName>
</protein>
<organism evidence="1">
    <name type="scientific">marine sediment metagenome</name>
    <dbReference type="NCBI Taxonomy" id="412755"/>
    <lineage>
        <taxon>unclassified sequences</taxon>
        <taxon>metagenomes</taxon>
        <taxon>ecological metagenomes</taxon>
    </lineage>
</organism>
<comment type="caution">
    <text evidence="1">The sequence shown here is derived from an EMBL/GenBank/DDBJ whole genome shotgun (WGS) entry which is preliminary data.</text>
</comment>
<dbReference type="AlphaFoldDB" id="A0A0F9CIE9"/>